<comment type="similarity">
    <text evidence="1">Belongs to the short-chain dehydrogenases/reductases (SDR) family.</text>
</comment>
<sequence>MSRWTTADIPDQSGRRFVVTGANSGIGFEAARALAGKGAEVVMACRDTARGEAARVGMGGSTQVRRLDLADLDSVVEFAAGLDRVDVLILNAGVMDIPLSRTAAGHEMQFATNVLGHFLLSQLVRPVLTDRVVWLGSIAHRFGSVEVSDLDWTVRPYDSAKSYAQSKLACIVLALEQQRRFIREGSVLRSMAAHPGMSSTNLFGRSGNSFRDQASRFFATTPAAQPAWMGALPELYAATVPDLPGGFYIGPDGIGETRGYPRPVSARASAYDPELGSRLWEACERMTGR</sequence>
<comment type="caution">
    <text evidence="3">The sequence shown here is derived from an EMBL/GenBank/DDBJ whole genome shotgun (WGS) entry which is preliminary data.</text>
</comment>
<keyword evidence="4" id="KW-1185">Reference proteome</keyword>
<evidence type="ECO:0000256" key="2">
    <source>
        <dbReference type="ARBA" id="ARBA00023002"/>
    </source>
</evidence>
<organism evidence="3 4">
    <name type="scientific">Austwickia chelonae NBRC 105200</name>
    <dbReference type="NCBI Taxonomy" id="1184607"/>
    <lineage>
        <taxon>Bacteria</taxon>
        <taxon>Bacillati</taxon>
        <taxon>Actinomycetota</taxon>
        <taxon>Actinomycetes</taxon>
        <taxon>Micrococcales</taxon>
        <taxon>Dermatophilaceae</taxon>
        <taxon>Austwickia</taxon>
    </lineage>
</organism>
<evidence type="ECO:0000256" key="1">
    <source>
        <dbReference type="ARBA" id="ARBA00006484"/>
    </source>
</evidence>
<evidence type="ECO:0000313" key="3">
    <source>
        <dbReference type="EMBL" id="GAB79124.1"/>
    </source>
</evidence>
<keyword evidence="2" id="KW-0560">Oxidoreductase</keyword>
<dbReference type="eggNOG" id="COG1028">
    <property type="taxonomic scope" value="Bacteria"/>
</dbReference>
<dbReference type="OrthoDB" id="3212478at2"/>
<name>K6VQW3_9MICO</name>
<dbReference type="PRINTS" id="PR00081">
    <property type="entry name" value="GDHRDH"/>
</dbReference>
<dbReference type="EMBL" id="BAGZ01000019">
    <property type="protein sequence ID" value="GAB79124.1"/>
    <property type="molecule type" value="Genomic_DNA"/>
</dbReference>
<reference evidence="3 4" key="1">
    <citation type="submission" date="2012-08" db="EMBL/GenBank/DDBJ databases">
        <title>Whole genome shotgun sequence of Austwickia chelonae NBRC 105200.</title>
        <authorList>
            <person name="Yoshida I."/>
            <person name="Hosoyama A."/>
            <person name="Tsuchikane K."/>
            <person name="Katsumata H."/>
            <person name="Ando Y."/>
            <person name="Ohji S."/>
            <person name="Hamada M."/>
            <person name="Tamura T."/>
            <person name="Yamazoe A."/>
            <person name="Yamazaki S."/>
            <person name="Fujita N."/>
        </authorList>
    </citation>
    <scope>NUCLEOTIDE SEQUENCE [LARGE SCALE GENOMIC DNA]</scope>
    <source>
        <strain evidence="3 4">NBRC 105200</strain>
    </source>
</reference>
<gene>
    <name evidence="3" type="ORF">AUCHE_19_00280</name>
</gene>
<dbReference type="SUPFAM" id="SSF51735">
    <property type="entry name" value="NAD(P)-binding Rossmann-fold domains"/>
    <property type="match status" value="1"/>
</dbReference>
<dbReference type="Gene3D" id="3.40.50.720">
    <property type="entry name" value="NAD(P)-binding Rossmann-like Domain"/>
    <property type="match status" value="1"/>
</dbReference>
<dbReference type="STRING" id="100225.SAMN05421595_2984"/>
<dbReference type="NCBIfam" id="NF004846">
    <property type="entry name" value="PRK06197.1"/>
    <property type="match status" value="1"/>
</dbReference>
<dbReference type="InterPro" id="IPR036291">
    <property type="entry name" value="NAD(P)-bd_dom_sf"/>
</dbReference>
<dbReference type="PANTHER" id="PTHR24320">
    <property type="entry name" value="RETINOL DEHYDROGENASE"/>
    <property type="match status" value="1"/>
</dbReference>
<accession>K6VQW3</accession>
<dbReference type="GO" id="GO:0016491">
    <property type="term" value="F:oxidoreductase activity"/>
    <property type="evidence" value="ECO:0007669"/>
    <property type="project" value="UniProtKB-KW"/>
</dbReference>
<protein>
    <submittedName>
        <fullName evidence="3">Putative oxidoreductase</fullName>
    </submittedName>
</protein>
<dbReference type="PANTHER" id="PTHR24320:SF148">
    <property type="entry name" value="NAD(P)-BINDING ROSSMANN-FOLD SUPERFAMILY PROTEIN"/>
    <property type="match status" value="1"/>
</dbReference>
<proteinExistence type="inferred from homology"/>
<evidence type="ECO:0000313" key="4">
    <source>
        <dbReference type="Proteomes" id="UP000008495"/>
    </source>
</evidence>
<dbReference type="Pfam" id="PF00106">
    <property type="entry name" value="adh_short"/>
    <property type="match status" value="1"/>
</dbReference>
<dbReference type="RefSeq" id="WP_006503881.1">
    <property type="nucleotide sequence ID" value="NZ_BAGZ01000019.1"/>
</dbReference>
<dbReference type="Proteomes" id="UP000008495">
    <property type="component" value="Unassembled WGS sequence"/>
</dbReference>
<dbReference type="InterPro" id="IPR002347">
    <property type="entry name" value="SDR_fam"/>
</dbReference>
<dbReference type="AlphaFoldDB" id="K6VQW3"/>